<organism evidence="3 4">
    <name type="scientific">Flavobacterium bomense</name>
    <dbReference type="NCBI Taxonomy" id="2497483"/>
    <lineage>
        <taxon>Bacteria</taxon>
        <taxon>Pseudomonadati</taxon>
        <taxon>Bacteroidota</taxon>
        <taxon>Flavobacteriia</taxon>
        <taxon>Flavobacteriales</taxon>
        <taxon>Flavobacteriaceae</taxon>
        <taxon>Flavobacterium</taxon>
    </lineage>
</organism>
<evidence type="ECO:0000256" key="1">
    <source>
        <dbReference type="SAM" id="Coils"/>
    </source>
</evidence>
<evidence type="ECO:0000256" key="2">
    <source>
        <dbReference type="SAM" id="Phobius"/>
    </source>
</evidence>
<proteinExistence type="predicted"/>
<feature type="transmembrane region" description="Helical" evidence="2">
    <location>
        <begin position="25"/>
        <end position="46"/>
    </location>
</feature>
<keyword evidence="4" id="KW-1185">Reference proteome</keyword>
<sequence length="181" mass="21254">MNKQEFNDLQKKFGEETKKRKFQKVFNFFSTLISILGITVISYYFLETLFIKNDTQKLKIENQNIQLQERISELENRLRTKDSTISISSPSEERIQDLEKKIETLNNIIIENPEKSLTIPLLNKDIENIKKENELQIELIKDKVETVVDLNKWILGLIFSLLITIVISNLAKNKPKNNLEE</sequence>
<reference evidence="3 4" key="1">
    <citation type="submission" date="2018-12" db="EMBL/GenBank/DDBJ databases">
        <title>Flavobacterium sp. nov., isolated from glacier ice.</title>
        <authorList>
            <person name="Liu Q."/>
            <person name="Xin Y.-H."/>
        </authorList>
    </citation>
    <scope>NUCLEOTIDE SEQUENCE [LARGE SCALE GENOMIC DNA]</scope>
    <source>
        <strain evidence="3 4">RB1N8</strain>
    </source>
</reference>
<evidence type="ECO:0000313" key="4">
    <source>
        <dbReference type="Proteomes" id="UP000280825"/>
    </source>
</evidence>
<keyword evidence="1" id="KW-0175">Coiled coil</keyword>
<keyword evidence="2" id="KW-0472">Membrane</keyword>
<dbReference type="EMBL" id="RYDJ01000025">
    <property type="protein sequence ID" value="RTZ01571.1"/>
    <property type="molecule type" value="Genomic_DNA"/>
</dbReference>
<dbReference type="AlphaFoldDB" id="A0A3S0PFJ3"/>
<dbReference type="RefSeq" id="WP_126462719.1">
    <property type="nucleotide sequence ID" value="NZ_RYDJ01000025.1"/>
</dbReference>
<evidence type="ECO:0000313" key="3">
    <source>
        <dbReference type="EMBL" id="RTZ01571.1"/>
    </source>
</evidence>
<feature type="coiled-coil region" evidence="1">
    <location>
        <begin position="57"/>
        <end position="84"/>
    </location>
</feature>
<gene>
    <name evidence="3" type="ORF">EKL98_14865</name>
</gene>
<dbReference type="Proteomes" id="UP000280825">
    <property type="component" value="Unassembled WGS sequence"/>
</dbReference>
<name>A0A3S0PFJ3_9FLAO</name>
<keyword evidence="2" id="KW-1133">Transmembrane helix</keyword>
<feature type="transmembrane region" description="Helical" evidence="2">
    <location>
        <begin position="153"/>
        <end position="171"/>
    </location>
</feature>
<protein>
    <submittedName>
        <fullName evidence="3">Uncharacterized protein</fullName>
    </submittedName>
</protein>
<accession>A0A3S0PFJ3</accession>
<keyword evidence="2" id="KW-0812">Transmembrane</keyword>
<comment type="caution">
    <text evidence="3">The sequence shown here is derived from an EMBL/GenBank/DDBJ whole genome shotgun (WGS) entry which is preliminary data.</text>
</comment>